<proteinExistence type="predicted"/>
<dbReference type="InterPro" id="IPR052399">
    <property type="entry name" value="Phage_Baseplate_Assmbl_Protein"/>
</dbReference>
<keyword evidence="3" id="KW-1185">Reference proteome</keyword>
<evidence type="ECO:0000259" key="1">
    <source>
        <dbReference type="Pfam" id="PF04865"/>
    </source>
</evidence>
<reference evidence="2 3" key="1">
    <citation type="submission" date="2019-04" db="EMBL/GenBank/DDBJ databases">
        <title>Genome sequencing of Clostridium botulinum Groups I-IV and Clostridium butyricum.</title>
        <authorList>
            <person name="Brunt J."/>
            <person name="Van Vliet A.H.M."/>
            <person name="Stringer S.C."/>
            <person name="Carter A.T."/>
            <person name="Peck M.W."/>
        </authorList>
    </citation>
    <scope>NUCLEOTIDE SEQUENCE [LARGE SCALE GENOMIC DNA]</scope>
    <source>
        <strain evidence="2 3">IFR 18/094</strain>
    </source>
</reference>
<name>A0A6M0RCI8_9CLOT</name>
<dbReference type="PANTHER" id="PTHR37829:SF3">
    <property type="entry name" value="PROTEIN JAYE-RELATED"/>
    <property type="match status" value="1"/>
</dbReference>
<dbReference type="InterPro" id="IPR006949">
    <property type="entry name" value="Barrel_Baseplate_J-like"/>
</dbReference>
<dbReference type="PANTHER" id="PTHR37829">
    <property type="entry name" value="PHAGE-LIKE ELEMENT PBSX PROTEIN XKDT"/>
    <property type="match status" value="1"/>
</dbReference>
<accession>A0A6M0RCI8</accession>
<dbReference type="EMBL" id="SXDP01000021">
    <property type="protein sequence ID" value="NEZ48021.1"/>
    <property type="molecule type" value="Genomic_DNA"/>
</dbReference>
<evidence type="ECO:0000313" key="3">
    <source>
        <dbReference type="Proteomes" id="UP000473885"/>
    </source>
</evidence>
<feature type="domain" description="Baseplate protein J-like barrel" evidence="1">
    <location>
        <begin position="101"/>
        <end position="181"/>
    </location>
</feature>
<sequence>MSRFGITAEGFKKKTLDDLRKQFEEDLKSEDMFGDNIDFSDQDPLYHFSMPILYIASELWEVAEHAFYSASPKFAEYNNLSNTGKYIGIARKQAVKSIGEVTFTGDEGVAIVKGFRIATEDGIVFETLEEVTIPKEKTITVRIKAIDPGIQGNVPGGTINTIVNPIIGLDSVTNKKETIKGQDRETDVEFRERYDKSVAQRATNIYDSIRAHVLKVTNVKDAIVKENDTMDIVDGIPQKSFHTIVLGGLDKEVAKAIFEKKPGGIQAYGTRFLDVMDSKGEKHKIGFSRPVAKNIWIKIKITKNTQFPKEGSNTIRDIVKDYIDKFKMGQDVILYKIISNIDKANIDGIEDMDISVSIDGKEYKTNNIEINDLEVAITELDKIEVI</sequence>
<dbReference type="Pfam" id="PF04865">
    <property type="entry name" value="Baseplate_J"/>
    <property type="match status" value="1"/>
</dbReference>
<dbReference type="RefSeq" id="WP_163250037.1">
    <property type="nucleotide sequence ID" value="NZ_SXDP01000021.1"/>
</dbReference>
<organism evidence="2 3">
    <name type="scientific">Clostridium niameyense</name>
    <dbReference type="NCBI Taxonomy" id="1622073"/>
    <lineage>
        <taxon>Bacteria</taxon>
        <taxon>Bacillati</taxon>
        <taxon>Bacillota</taxon>
        <taxon>Clostridia</taxon>
        <taxon>Eubacteriales</taxon>
        <taxon>Clostridiaceae</taxon>
        <taxon>Clostridium</taxon>
    </lineage>
</organism>
<comment type="caution">
    <text evidence="2">The sequence shown here is derived from an EMBL/GenBank/DDBJ whole genome shotgun (WGS) entry which is preliminary data.</text>
</comment>
<gene>
    <name evidence="2" type="ORF">FDF74_12655</name>
</gene>
<protein>
    <recommendedName>
        <fullName evidence="1">Baseplate protein J-like barrel domain-containing protein</fullName>
    </recommendedName>
</protein>
<dbReference type="AlphaFoldDB" id="A0A6M0RCI8"/>
<dbReference type="Proteomes" id="UP000473885">
    <property type="component" value="Unassembled WGS sequence"/>
</dbReference>
<evidence type="ECO:0000313" key="2">
    <source>
        <dbReference type="EMBL" id="NEZ48021.1"/>
    </source>
</evidence>